<dbReference type="AlphaFoldDB" id="A0A836CIZ6"/>
<dbReference type="OrthoDB" id="337581at2759"/>
<comment type="caution">
    <text evidence="3">The sequence shown here is derived from an EMBL/GenBank/DDBJ whole genome shotgun (WGS) entry which is preliminary data.</text>
</comment>
<dbReference type="PROSITE" id="PS50966">
    <property type="entry name" value="ZF_SWIM"/>
    <property type="match status" value="1"/>
</dbReference>
<evidence type="ECO:0000256" key="1">
    <source>
        <dbReference type="PROSITE-ProRule" id="PRU00325"/>
    </source>
</evidence>
<keyword evidence="1" id="KW-0862">Zinc</keyword>
<keyword evidence="1" id="KW-0479">Metal-binding</keyword>
<dbReference type="EMBL" id="JAFCMP010000090">
    <property type="protein sequence ID" value="KAG5187239.1"/>
    <property type="molecule type" value="Genomic_DNA"/>
</dbReference>
<evidence type="ECO:0000259" key="2">
    <source>
        <dbReference type="PROSITE" id="PS50966"/>
    </source>
</evidence>
<keyword evidence="4" id="KW-1185">Reference proteome</keyword>
<reference evidence="3" key="1">
    <citation type="submission" date="2021-02" db="EMBL/GenBank/DDBJ databases">
        <title>First Annotated Genome of the Yellow-green Alga Tribonema minus.</title>
        <authorList>
            <person name="Mahan K.M."/>
        </authorList>
    </citation>
    <scope>NUCLEOTIDE SEQUENCE</scope>
    <source>
        <strain evidence="3">UTEX B ZZ1240</strain>
    </source>
</reference>
<name>A0A836CIZ6_9STRA</name>
<proteinExistence type="predicted"/>
<dbReference type="PANTHER" id="PTHR28498:SF1">
    <property type="entry name" value="ZINC FINGER SWIM DOMAIN-CONTAINING PROTEIN 7"/>
    <property type="match status" value="1"/>
</dbReference>
<dbReference type="Proteomes" id="UP000664859">
    <property type="component" value="Unassembled WGS sequence"/>
</dbReference>
<gene>
    <name evidence="3" type="ORF">JKP88DRAFT_347994</name>
</gene>
<evidence type="ECO:0000313" key="3">
    <source>
        <dbReference type="EMBL" id="KAG5187239.1"/>
    </source>
</evidence>
<dbReference type="GO" id="GO:0000724">
    <property type="term" value="P:double-strand break repair via homologous recombination"/>
    <property type="evidence" value="ECO:0007669"/>
    <property type="project" value="TreeGrafter"/>
</dbReference>
<protein>
    <recommendedName>
        <fullName evidence="2">SWIM-type domain-containing protein</fullName>
    </recommendedName>
</protein>
<organism evidence="3 4">
    <name type="scientific">Tribonema minus</name>
    <dbReference type="NCBI Taxonomy" id="303371"/>
    <lineage>
        <taxon>Eukaryota</taxon>
        <taxon>Sar</taxon>
        <taxon>Stramenopiles</taxon>
        <taxon>Ochrophyta</taxon>
        <taxon>PX clade</taxon>
        <taxon>Xanthophyceae</taxon>
        <taxon>Tribonematales</taxon>
        <taxon>Tribonemataceae</taxon>
        <taxon>Tribonema</taxon>
    </lineage>
</organism>
<dbReference type="PANTHER" id="PTHR28498">
    <property type="entry name" value="ZINC FINGER SWIM DOMAIN-CONTAINING PROTEIN 7"/>
    <property type="match status" value="1"/>
</dbReference>
<sequence length="150" mass="16666">MVVPLLCRQGVTDNVTLLDDYLAEVAISEGGEAAPQKKEEILRMVTFLFQSTQADNCADVLDHSRIVECVGRQSRRRIWLVQSSSHKGGASPYVCLGGHYCSCRNFQEVSKKATSLVLCKHLLAIRLAQAFGKLCVNEVDDGQLYAYMRI</sequence>
<keyword evidence="1" id="KW-0863">Zinc-finger</keyword>
<evidence type="ECO:0000313" key="4">
    <source>
        <dbReference type="Proteomes" id="UP000664859"/>
    </source>
</evidence>
<feature type="domain" description="SWIM-type" evidence="2">
    <location>
        <begin position="93"/>
        <end position="130"/>
    </location>
</feature>
<dbReference type="GO" id="GO:0097196">
    <property type="term" value="C:Shu complex"/>
    <property type="evidence" value="ECO:0007669"/>
    <property type="project" value="TreeGrafter"/>
</dbReference>
<accession>A0A836CIZ6</accession>
<dbReference type="GO" id="GO:0008270">
    <property type="term" value="F:zinc ion binding"/>
    <property type="evidence" value="ECO:0007669"/>
    <property type="project" value="UniProtKB-KW"/>
</dbReference>
<dbReference type="InterPro" id="IPR007527">
    <property type="entry name" value="Znf_SWIM"/>
</dbReference>